<feature type="compositionally biased region" description="Basic and acidic residues" evidence="1">
    <location>
        <begin position="33"/>
        <end position="47"/>
    </location>
</feature>
<feature type="compositionally biased region" description="Acidic residues" evidence="1">
    <location>
        <begin position="51"/>
        <end position="63"/>
    </location>
</feature>
<comment type="caution">
    <text evidence="2">The sequence shown here is derived from an EMBL/GenBank/DDBJ whole genome shotgun (WGS) entry which is preliminary data.</text>
</comment>
<keyword evidence="3" id="KW-1185">Reference proteome</keyword>
<feature type="region of interest" description="Disordered" evidence="1">
    <location>
        <begin position="33"/>
        <end position="84"/>
    </location>
</feature>
<dbReference type="Proteomes" id="UP000003136">
    <property type="component" value="Unassembled WGS sequence"/>
</dbReference>
<reference evidence="2 3" key="2">
    <citation type="submission" date="2008-11" db="EMBL/GenBank/DDBJ databases">
        <authorList>
            <person name="Fulton L."/>
            <person name="Clifton S."/>
            <person name="Fulton B."/>
            <person name="Xu J."/>
            <person name="Minx P."/>
            <person name="Pepin K.H."/>
            <person name="Johnson M."/>
            <person name="Bhonagiri V."/>
            <person name="Nash W.E."/>
            <person name="Mardis E.R."/>
            <person name="Wilson R.K."/>
        </authorList>
    </citation>
    <scope>NUCLEOTIDE SEQUENCE [LARGE SCALE GENOMIC DNA]</scope>
    <source>
        <strain evidence="2 3">ATCC 43243</strain>
    </source>
</reference>
<dbReference type="HOGENOM" id="CLU_126995_0_0_9"/>
<evidence type="ECO:0000313" key="3">
    <source>
        <dbReference type="Proteomes" id="UP000003136"/>
    </source>
</evidence>
<dbReference type="eggNOG" id="COG3505">
    <property type="taxonomic scope" value="Bacteria"/>
</dbReference>
<protein>
    <submittedName>
        <fullName evidence="2">Uncharacterized protein</fullName>
    </submittedName>
</protein>
<dbReference type="STRING" id="483218.BACPEC_02590"/>
<name>B7AV42_9FIRM</name>
<sequence length="135" mass="15858">MKDKGENVYIDTLTYEQFMMLGDAELNRRFSMQDEAEQKAKIDREQANELEYADESQKEEDSDNSGGEQPVRNPEREKPKWEDTITNRMMHWSYTAEQKEEVKKALAAGVPKATILTYFYPEVTVEKMSSYRKNQ</sequence>
<dbReference type="AlphaFoldDB" id="B7AV42"/>
<evidence type="ECO:0000313" key="2">
    <source>
        <dbReference type="EMBL" id="EEC56083.1"/>
    </source>
</evidence>
<evidence type="ECO:0000256" key="1">
    <source>
        <dbReference type="SAM" id="MobiDB-lite"/>
    </source>
</evidence>
<reference evidence="2 3" key="1">
    <citation type="submission" date="2008-11" db="EMBL/GenBank/DDBJ databases">
        <title>Draft genome sequence of Bacteroides pectinophilus (ATCC 43243).</title>
        <authorList>
            <person name="Sudarsanam P."/>
            <person name="Ley R."/>
            <person name="Guruge J."/>
            <person name="Turnbaugh P.J."/>
            <person name="Mahowald M."/>
            <person name="Liep D."/>
            <person name="Gordon J."/>
        </authorList>
    </citation>
    <scope>NUCLEOTIDE SEQUENCE [LARGE SCALE GENOMIC DNA]</scope>
    <source>
        <strain evidence="2 3">ATCC 43243</strain>
    </source>
</reference>
<dbReference type="EMBL" id="ABVQ01000037">
    <property type="protein sequence ID" value="EEC56083.1"/>
    <property type="molecule type" value="Genomic_DNA"/>
</dbReference>
<feature type="compositionally biased region" description="Basic and acidic residues" evidence="1">
    <location>
        <begin position="73"/>
        <end position="84"/>
    </location>
</feature>
<organism evidence="2 3">
    <name type="scientific">[Bacteroides] pectinophilus ATCC 43243</name>
    <dbReference type="NCBI Taxonomy" id="483218"/>
    <lineage>
        <taxon>Bacteria</taxon>
        <taxon>Bacillati</taxon>
        <taxon>Bacillota</taxon>
        <taxon>Clostridia</taxon>
        <taxon>Eubacteriales</taxon>
    </lineage>
</organism>
<proteinExistence type="predicted"/>
<accession>B7AV42</accession>
<gene>
    <name evidence="2" type="ORF">BACPEC_02590</name>
</gene>